<dbReference type="Gene3D" id="2.60.470.10">
    <property type="entry name" value="Acid-sensing ion channels like domains"/>
    <property type="match status" value="1"/>
</dbReference>
<keyword evidence="5 12" id="KW-1133">Transmembrane helix</keyword>
<evidence type="ECO:0000256" key="9">
    <source>
        <dbReference type="ARBA" id="ARBA00023201"/>
    </source>
</evidence>
<accession>A0A8S3YSC7</accession>
<evidence type="ECO:0000256" key="10">
    <source>
        <dbReference type="ARBA" id="ARBA00023303"/>
    </source>
</evidence>
<dbReference type="PANTHER" id="PTHR11690">
    <property type="entry name" value="AMILORIDE-SENSITIVE SODIUM CHANNEL-RELATED"/>
    <property type="match status" value="1"/>
</dbReference>
<dbReference type="Pfam" id="PF00858">
    <property type="entry name" value="ASC"/>
    <property type="match status" value="1"/>
</dbReference>
<evidence type="ECO:0000313" key="13">
    <source>
        <dbReference type="EMBL" id="CAG5119338.1"/>
    </source>
</evidence>
<dbReference type="PANTHER" id="PTHR11690:SF248">
    <property type="entry name" value="PICKPOCKET 17, ISOFORM A"/>
    <property type="match status" value="1"/>
</dbReference>
<comment type="caution">
    <text evidence="13">The sequence shown here is derived from an EMBL/GenBank/DDBJ whole genome shotgun (WGS) entry which is preliminary data.</text>
</comment>
<evidence type="ECO:0000256" key="4">
    <source>
        <dbReference type="ARBA" id="ARBA00022692"/>
    </source>
</evidence>
<reference evidence="13" key="1">
    <citation type="submission" date="2021-04" db="EMBL/GenBank/DDBJ databases">
        <authorList>
            <consortium name="Molecular Ecology Group"/>
        </authorList>
    </citation>
    <scope>NUCLEOTIDE SEQUENCE</scope>
</reference>
<evidence type="ECO:0000256" key="3">
    <source>
        <dbReference type="ARBA" id="ARBA00022461"/>
    </source>
</evidence>
<keyword evidence="4 11" id="KW-0812">Transmembrane</keyword>
<keyword evidence="14" id="KW-1185">Reference proteome</keyword>
<comment type="subcellular location">
    <subcellularLocation>
        <location evidence="1">Membrane</location>
        <topology evidence="1">Multi-pass membrane protein</topology>
    </subcellularLocation>
</comment>
<evidence type="ECO:0000256" key="11">
    <source>
        <dbReference type="RuleBase" id="RU000679"/>
    </source>
</evidence>
<dbReference type="GO" id="GO:0015280">
    <property type="term" value="F:ligand-gated sodium channel activity"/>
    <property type="evidence" value="ECO:0007669"/>
    <property type="project" value="TreeGrafter"/>
</dbReference>
<evidence type="ECO:0000256" key="5">
    <source>
        <dbReference type="ARBA" id="ARBA00022989"/>
    </source>
</evidence>
<keyword evidence="3 11" id="KW-0894">Sodium channel</keyword>
<dbReference type="Proteomes" id="UP000678393">
    <property type="component" value="Unassembled WGS sequence"/>
</dbReference>
<keyword evidence="7 11" id="KW-0406">Ion transport</keyword>
<dbReference type="GO" id="GO:0005886">
    <property type="term" value="C:plasma membrane"/>
    <property type="evidence" value="ECO:0007669"/>
    <property type="project" value="TreeGrafter"/>
</dbReference>
<dbReference type="Gene3D" id="1.10.287.770">
    <property type="entry name" value="YojJ-like"/>
    <property type="match status" value="1"/>
</dbReference>
<dbReference type="InterPro" id="IPR001873">
    <property type="entry name" value="ENaC"/>
</dbReference>
<keyword evidence="8 12" id="KW-0472">Membrane</keyword>
<evidence type="ECO:0000256" key="7">
    <source>
        <dbReference type="ARBA" id="ARBA00023065"/>
    </source>
</evidence>
<keyword evidence="9 11" id="KW-0739">Sodium transport</keyword>
<comment type="similarity">
    <text evidence="11">Belongs to the amiloride-sensitive sodium channel (TC 1.A.6) family.</text>
</comment>
<gene>
    <name evidence="13" type="ORF">CUNI_LOCUS4896</name>
</gene>
<evidence type="ECO:0000256" key="1">
    <source>
        <dbReference type="ARBA" id="ARBA00004141"/>
    </source>
</evidence>
<evidence type="ECO:0000256" key="12">
    <source>
        <dbReference type="SAM" id="Phobius"/>
    </source>
</evidence>
<evidence type="ECO:0000256" key="2">
    <source>
        <dbReference type="ARBA" id="ARBA00022448"/>
    </source>
</evidence>
<proteinExistence type="inferred from homology"/>
<evidence type="ECO:0000256" key="8">
    <source>
        <dbReference type="ARBA" id="ARBA00023136"/>
    </source>
</evidence>
<dbReference type="OrthoDB" id="6021021at2759"/>
<dbReference type="EMBL" id="CAJHNH020000689">
    <property type="protein sequence ID" value="CAG5119338.1"/>
    <property type="molecule type" value="Genomic_DNA"/>
</dbReference>
<protein>
    <submittedName>
        <fullName evidence="13">Uncharacterized protein</fullName>
    </submittedName>
</protein>
<keyword evidence="6" id="KW-0915">Sodium</keyword>
<feature type="transmembrane region" description="Helical" evidence="12">
    <location>
        <begin position="442"/>
        <end position="469"/>
    </location>
</feature>
<evidence type="ECO:0000313" key="14">
    <source>
        <dbReference type="Proteomes" id="UP000678393"/>
    </source>
</evidence>
<keyword evidence="10 11" id="KW-0407">Ion channel</keyword>
<organism evidence="13 14">
    <name type="scientific">Candidula unifasciata</name>
    <dbReference type="NCBI Taxonomy" id="100452"/>
    <lineage>
        <taxon>Eukaryota</taxon>
        <taxon>Metazoa</taxon>
        <taxon>Spiralia</taxon>
        <taxon>Lophotrochozoa</taxon>
        <taxon>Mollusca</taxon>
        <taxon>Gastropoda</taxon>
        <taxon>Heterobranchia</taxon>
        <taxon>Euthyneura</taxon>
        <taxon>Panpulmonata</taxon>
        <taxon>Eupulmonata</taxon>
        <taxon>Stylommatophora</taxon>
        <taxon>Helicina</taxon>
        <taxon>Helicoidea</taxon>
        <taxon>Geomitridae</taxon>
        <taxon>Candidula</taxon>
    </lineage>
</organism>
<sequence>MAGDEAAVSDTNSLKQLYLEFSGSTSMHGIGRALSNSSTWKRCVWSVMFLFGLGFAVYQFVITMQDFYTYPVNTVVTLKHETTAIFPAVTICNLNTNRKSMIDSDLLAALESLEETEEAPEEAILKGLLQNDYTGVESGHQMSDMLIKCLFNRLPCSEANFSLSNTVSYGTCYTFQIEDPLIQYVTRPGPKNGLILELNIEQYEYLPTTSSAGVNVMVHPLNEIPFPEDGGILAHPGAVTRVGIKQEITQRLPSPYSNCISANGQSSSQRSFFQNTKYMQNACMKSCYQMRLYETCGCCDVDLPCNYYDILSIDRTTTETNNSLPLCETFDDFLCKIEVEILFLKSELDCDERCPPVCASTTYHTVVSTAQWPPDSKIEIFLDTAKSTFLQNVSFTENNSSEKFIRSNLLRLEIFLDSLEFKEFTTQAKYDWNLLLGTIGGLLGLGLGFSLLTAMEIVEVLIETVLYCAHRKYQKKKNMQI</sequence>
<keyword evidence="2 11" id="KW-0813">Transport</keyword>
<dbReference type="AlphaFoldDB" id="A0A8S3YSC7"/>
<feature type="transmembrane region" description="Helical" evidence="12">
    <location>
        <begin position="43"/>
        <end position="61"/>
    </location>
</feature>
<dbReference type="PRINTS" id="PR01078">
    <property type="entry name" value="AMINACHANNEL"/>
</dbReference>
<name>A0A8S3YSC7_9EUPU</name>
<evidence type="ECO:0000256" key="6">
    <source>
        <dbReference type="ARBA" id="ARBA00023053"/>
    </source>
</evidence>